<keyword evidence="3" id="KW-1185">Reference proteome</keyword>
<evidence type="ECO:0000313" key="3">
    <source>
        <dbReference type="Proteomes" id="UP001196980"/>
    </source>
</evidence>
<accession>A0ABS6RX51</accession>
<dbReference type="Pfam" id="PF01464">
    <property type="entry name" value="SLT"/>
    <property type="match status" value="1"/>
</dbReference>
<proteinExistence type="predicted"/>
<reference evidence="2 3" key="1">
    <citation type="journal article" date="2020" name="J Geophys Res Biogeosci">
        <title>Magnetotaxis as an Adaptation to Enable Bacterial Shuttling of Microbial Sulfur and Sulfur Cycling Across Aquatic Oxic#Anoxic Interfaces.</title>
        <authorList>
            <person name="Li J."/>
            <person name="Liu P."/>
            <person name="Wang J."/>
            <person name="Roberts A.P."/>
            <person name="Pan Y."/>
        </authorList>
    </citation>
    <scope>NUCLEOTIDE SEQUENCE [LARGE SCALE GENOMIC DNA]</scope>
    <source>
        <strain evidence="2 3">MYR-1_YQ</strain>
    </source>
</reference>
<protein>
    <submittedName>
        <fullName evidence="2">Transglycosylase SLT domain-containing protein</fullName>
    </submittedName>
</protein>
<dbReference type="InterPro" id="IPR023346">
    <property type="entry name" value="Lysozyme-like_dom_sf"/>
</dbReference>
<evidence type="ECO:0000313" key="2">
    <source>
        <dbReference type="EMBL" id="MBV6341203.1"/>
    </source>
</evidence>
<dbReference type="InterPro" id="IPR008258">
    <property type="entry name" value="Transglycosylase_SLT_dom_1"/>
</dbReference>
<dbReference type="EMBL" id="JABXWD010000082">
    <property type="protein sequence ID" value="MBV6341203.1"/>
    <property type="molecule type" value="Genomic_DNA"/>
</dbReference>
<dbReference type="Proteomes" id="UP001196980">
    <property type="component" value="Unassembled WGS sequence"/>
</dbReference>
<organism evidence="2 3">
    <name type="scientific">Candidatus Magnetobacterium casense</name>
    <dbReference type="NCBI Taxonomy" id="1455061"/>
    <lineage>
        <taxon>Bacteria</taxon>
        <taxon>Pseudomonadati</taxon>
        <taxon>Nitrospirota</taxon>
        <taxon>Thermodesulfovibrionia</taxon>
        <taxon>Thermodesulfovibrionales</taxon>
        <taxon>Candidatus Magnetobacteriaceae</taxon>
        <taxon>Candidatus Magnetobacterium</taxon>
    </lineage>
</organism>
<sequence length="372" mass="42870">MLYRVLLGLGLPLIILYTVSDAVAVSKASVRKSSEVTDSDLLKRLFHQAPHIYPPTGKTNRQKIMKWRNIFSERDLDFDKKLIKYRNNKGMELITTYQHLLSGWHSMLEAGHLKMIYGKCNDNDIPFEIVFLALAESAWDPLALSHAGAKGYWQFMPATAKSYGLIDDDIDYRSHAQRSTEAAIRLLKDNYKLTLAWDRVYKINGAKVTNSDRWLWAFWAYNRSPKSVAKYYKQFRGDPKPFADGVDNNESANYVSKIFAIREVLKEYVVNSQVVISGTKGAKTAKKSQADKEYAQYKKTWYSQDLPQRLESLEQIRRMYLAEGVVSKKGTSSDIPNVVQREIWYIKEVLAEINYRYDDGRVVESSDSNRNL</sequence>
<dbReference type="RefSeq" id="WP_218251830.1">
    <property type="nucleotide sequence ID" value="NZ_JABXWD010000082.1"/>
</dbReference>
<gene>
    <name evidence="2" type="ORF">HWQ67_06355</name>
</gene>
<dbReference type="Gene3D" id="1.10.530.10">
    <property type="match status" value="1"/>
</dbReference>
<comment type="caution">
    <text evidence="2">The sequence shown here is derived from an EMBL/GenBank/DDBJ whole genome shotgun (WGS) entry which is preliminary data.</text>
</comment>
<name>A0ABS6RX51_9BACT</name>
<evidence type="ECO:0000259" key="1">
    <source>
        <dbReference type="Pfam" id="PF01464"/>
    </source>
</evidence>
<dbReference type="SUPFAM" id="SSF53955">
    <property type="entry name" value="Lysozyme-like"/>
    <property type="match status" value="1"/>
</dbReference>
<feature type="domain" description="Transglycosylase SLT" evidence="1">
    <location>
        <begin position="120"/>
        <end position="236"/>
    </location>
</feature>